<gene>
    <name evidence="9" type="ORF">BFP71_03045</name>
</gene>
<dbReference type="SMART" id="SM00228">
    <property type="entry name" value="PDZ"/>
    <property type="match status" value="1"/>
</dbReference>
<evidence type="ECO:0008006" key="11">
    <source>
        <dbReference type="Google" id="ProtNLM"/>
    </source>
</evidence>
<dbReference type="GO" id="GO:0007165">
    <property type="term" value="P:signal transduction"/>
    <property type="evidence" value="ECO:0007669"/>
    <property type="project" value="TreeGrafter"/>
</dbReference>
<dbReference type="GO" id="GO:0004175">
    <property type="term" value="F:endopeptidase activity"/>
    <property type="evidence" value="ECO:0007669"/>
    <property type="project" value="TreeGrafter"/>
</dbReference>
<keyword evidence="10" id="KW-1185">Reference proteome</keyword>
<dbReference type="SUPFAM" id="SSF50156">
    <property type="entry name" value="PDZ domain-like"/>
    <property type="match status" value="1"/>
</dbReference>
<accession>A0A1E5T5S4</accession>
<evidence type="ECO:0000259" key="7">
    <source>
        <dbReference type="SMART" id="SM00228"/>
    </source>
</evidence>
<reference evidence="9 10" key="1">
    <citation type="submission" date="2016-08" db="EMBL/GenBank/DDBJ databases">
        <title>Draft genome of Fabibacter sp. strain SK-8.</title>
        <authorList>
            <person name="Wong S.-K."/>
            <person name="Hamasaki K."/>
            <person name="Yoshizawa S."/>
        </authorList>
    </citation>
    <scope>NUCLEOTIDE SEQUENCE [LARGE SCALE GENOMIC DNA]</scope>
    <source>
        <strain evidence="9 10">SK-8</strain>
    </source>
</reference>
<dbReference type="PANTHER" id="PTHR32060">
    <property type="entry name" value="TAIL-SPECIFIC PROTEASE"/>
    <property type="match status" value="1"/>
</dbReference>
<protein>
    <recommendedName>
        <fullName evidence="11">Tail-specific protease</fullName>
    </recommendedName>
</protein>
<evidence type="ECO:0000313" key="9">
    <source>
        <dbReference type="EMBL" id="OEK06657.1"/>
    </source>
</evidence>
<dbReference type="SUPFAM" id="SSF52096">
    <property type="entry name" value="ClpP/crotonase"/>
    <property type="match status" value="1"/>
</dbReference>
<evidence type="ECO:0000256" key="3">
    <source>
        <dbReference type="ARBA" id="ARBA00022801"/>
    </source>
</evidence>
<dbReference type="InterPro" id="IPR004447">
    <property type="entry name" value="Peptidase_S41A"/>
</dbReference>
<dbReference type="PANTHER" id="PTHR32060:SF22">
    <property type="entry name" value="CARBOXYL-TERMINAL-PROCESSING PEPTIDASE 3, CHLOROPLASTIC"/>
    <property type="match status" value="1"/>
</dbReference>
<comment type="similarity">
    <text evidence="1 5">Belongs to the peptidase S41A family.</text>
</comment>
<name>A0A1E5T5S4_9BACT</name>
<evidence type="ECO:0000256" key="1">
    <source>
        <dbReference type="ARBA" id="ARBA00009179"/>
    </source>
</evidence>
<dbReference type="FunFam" id="3.90.226.10:FF:000090">
    <property type="entry name" value="Tail-specific protease"/>
    <property type="match status" value="1"/>
</dbReference>
<keyword evidence="2 5" id="KW-0645">Protease</keyword>
<dbReference type="GO" id="GO:0008236">
    <property type="term" value="F:serine-type peptidase activity"/>
    <property type="evidence" value="ECO:0007669"/>
    <property type="project" value="UniProtKB-KW"/>
</dbReference>
<keyword evidence="3 5" id="KW-0378">Hydrolase</keyword>
<dbReference type="OrthoDB" id="9812068at2"/>
<dbReference type="RefSeq" id="WP_069833969.1">
    <property type="nucleotide sequence ID" value="NZ_MDGQ01000003.1"/>
</dbReference>
<evidence type="ECO:0000313" key="10">
    <source>
        <dbReference type="Proteomes" id="UP000095552"/>
    </source>
</evidence>
<dbReference type="InterPro" id="IPR020992">
    <property type="entry name" value="Tail_Prtase_C"/>
</dbReference>
<feature type="domain" description="Tail specific protease" evidence="8">
    <location>
        <begin position="325"/>
        <end position="544"/>
    </location>
</feature>
<dbReference type="CDD" id="cd06782">
    <property type="entry name" value="cpPDZ_CPP-like"/>
    <property type="match status" value="1"/>
</dbReference>
<evidence type="ECO:0000256" key="4">
    <source>
        <dbReference type="ARBA" id="ARBA00022825"/>
    </source>
</evidence>
<dbReference type="Pfam" id="PF11818">
    <property type="entry name" value="DUF3340"/>
    <property type="match status" value="1"/>
</dbReference>
<dbReference type="SMART" id="SM00245">
    <property type="entry name" value="TSPc"/>
    <property type="match status" value="1"/>
</dbReference>
<evidence type="ECO:0000256" key="5">
    <source>
        <dbReference type="RuleBase" id="RU004404"/>
    </source>
</evidence>
<dbReference type="Pfam" id="PF17804">
    <property type="entry name" value="TSP_NTD"/>
    <property type="match status" value="1"/>
</dbReference>
<dbReference type="CDD" id="cd07560">
    <property type="entry name" value="Peptidase_S41_CPP"/>
    <property type="match status" value="1"/>
</dbReference>
<dbReference type="InterPro" id="IPR036034">
    <property type="entry name" value="PDZ_sf"/>
</dbReference>
<dbReference type="Pfam" id="PF03572">
    <property type="entry name" value="Peptidase_S41"/>
    <property type="match status" value="1"/>
</dbReference>
<dbReference type="InterPro" id="IPR029045">
    <property type="entry name" value="ClpP/crotonase-like_dom_sf"/>
</dbReference>
<dbReference type="Proteomes" id="UP000095552">
    <property type="component" value="Unassembled WGS sequence"/>
</dbReference>
<feature type="chain" id="PRO_5009186009" description="Tail-specific protease" evidence="6">
    <location>
        <begin position="23"/>
        <end position="688"/>
    </location>
</feature>
<comment type="caution">
    <text evidence="9">The sequence shown here is derived from an EMBL/GenBank/DDBJ whole genome shotgun (WGS) entry which is preliminary data.</text>
</comment>
<organism evidence="9 10">
    <name type="scientific">Roseivirga misakiensis</name>
    <dbReference type="NCBI Taxonomy" id="1563681"/>
    <lineage>
        <taxon>Bacteria</taxon>
        <taxon>Pseudomonadati</taxon>
        <taxon>Bacteroidota</taxon>
        <taxon>Cytophagia</taxon>
        <taxon>Cytophagales</taxon>
        <taxon>Roseivirgaceae</taxon>
        <taxon>Roseivirga</taxon>
    </lineage>
</organism>
<dbReference type="Gene3D" id="2.30.42.10">
    <property type="match status" value="1"/>
</dbReference>
<proteinExistence type="inferred from homology"/>
<dbReference type="Gene3D" id="3.90.226.10">
    <property type="entry name" value="2-enoyl-CoA Hydratase, Chain A, domain 1"/>
    <property type="match status" value="1"/>
</dbReference>
<dbReference type="Gene3D" id="3.30.750.44">
    <property type="match status" value="1"/>
</dbReference>
<evidence type="ECO:0000256" key="2">
    <source>
        <dbReference type="ARBA" id="ARBA00022670"/>
    </source>
</evidence>
<dbReference type="GO" id="GO:0030288">
    <property type="term" value="C:outer membrane-bounded periplasmic space"/>
    <property type="evidence" value="ECO:0007669"/>
    <property type="project" value="TreeGrafter"/>
</dbReference>
<keyword evidence="4 5" id="KW-0720">Serine protease</keyword>
<dbReference type="AlphaFoldDB" id="A0A1E5T5S4"/>
<dbReference type="InterPro" id="IPR005151">
    <property type="entry name" value="Tail-specific_protease"/>
</dbReference>
<dbReference type="InterPro" id="IPR001478">
    <property type="entry name" value="PDZ"/>
</dbReference>
<dbReference type="InterPro" id="IPR040573">
    <property type="entry name" value="TSP_N"/>
</dbReference>
<feature type="domain" description="PDZ" evidence="7">
    <location>
        <begin position="242"/>
        <end position="320"/>
    </location>
</feature>
<evidence type="ECO:0000259" key="8">
    <source>
        <dbReference type="SMART" id="SM00245"/>
    </source>
</evidence>
<feature type="signal peptide" evidence="6">
    <location>
        <begin position="1"/>
        <end position="22"/>
    </location>
</feature>
<dbReference type="Pfam" id="PF00595">
    <property type="entry name" value="PDZ"/>
    <property type="match status" value="1"/>
</dbReference>
<dbReference type="EMBL" id="MDGQ01000003">
    <property type="protein sequence ID" value="OEK06657.1"/>
    <property type="molecule type" value="Genomic_DNA"/>
</dbReference>
<dbReference type="GO" id="GO:0006508">
    <property type="term" value="P:proteolysis"/>
    <property type="evidence" value="ECO:0007669"/>
    <property type="project" value="UniProtKB-KW"/>
</dbReference>
<evidence type="ECO:0000256" key="6">
    <source>
        <dbReference type="SAM" id="SignalP"/>
    </source>
</evidence>
<keyword evidence="6" id="KW-0732">Signal</keyword>
<sequence length="688" mass="78273">MKMIKKLLWLPMVIFFTGPTFGTERDSTEYLQPTAAHIKESKIIVQILDYFHYRETDLDDSLSSVIFNNFIETLDGNKSYFLESDIKSFEKYRYELDNRSKEGDLIPAFYIFNIYKKRVDARLEYALAHVTDKFDFDKKESLAFDREKEPYAKNVAELDEIWRKTIKNQALQLKLSGSEYDKIVDVLTKRYERFQSNVSKYNSNDVFEMFMNSVTEAFDPHTNYFTPLNAEDFQMQSSKSLEGIGATLQQDNDFTKITELRPGGPAFLSGEIQAEDRVTGVAQGADGEMIDVVGWRSDEVAGQIRGPKGTLVRLQLLPAGASPGSEMKEVMLVRDKIKLDESRAKSKVVKYTEGGIDYNFGIITVPDFYLDPEGYDQGGEDYTSTTNDVRKIIKELEAENVDGIMLDLRNNGGGQLVEAISLSGLFLPGGTVVQVKDSRAQIQKYDDENKGMTYEGPMNVMINRFSASASEIFAGAIQDYKRGVIVGEQSYGKGTVQNVRGLEDFLRQKSEDKLGLLKFTIAKFYRVTGSSTQHKGVTPDIEYPSVYSADEFGESSKPSALPWDKIASADFKTLDYVDQNMLSMLEKRHKQRLKEDQTLIDLQEDISELRKNRARKYISLNYDERKKEQDDFEKRKRDRELKATVRIGDSLDDASSSNGRSLADMKDAYLKESIKLLADQIVIKKKRG</sequence>
<dbReference type="NCBIfam" id="TIGR00225">
    <property type="entry name" value="prc"/>
    <property type="match status" value="1"/>
</dbReference>